<dbReference type="GO" id="GO:0005634">
    <property type="term" value="C:nucleus"/>
    <property type="evidence" value="ECO:0007669"/>
    <property type="project" value="UniProtKB-SubCell"/>
</dbReference>
<feature type="region of interest" description="Disordered" evidence="6">
    <location>
        <begin position="231"/>
        <end position="273"/>
    </location>
</feature>
<dbReference type="PANTHER" id="PTHR34397:SF14">
    <property type="entry name" value="OS05G0233000 PROTEIN"/>
    <property type="match status" value="1"/>
</dbReference>
<dbReference type="Proteomes" id="UP000823388">
    <property type="component" value="Chromosome 3K"/>
</dbReference>
<keyword evidence="5" id="KW-0539">Nucleus</keyword>
<organism evidence="7 8">
    <name type="scientific">Panicum virgatum</name>
    <name type="common">Blackwell switchgrass</name>
    <dbReference type="NCBI Taxonomy" id="38727"/>
    <lineage>
        <taxon>Eukaryota</taxon>
        <taxon>Viridiplantae</taxon>
        <taxon>Streptophyta</taxon>
        <taxon>Embryophyta</taxon>
        <taxon>Tracheophyta</taxon>
        <taxon>Spermatophyta</taxon>
        <taxon>Magnoliopsida</taxon>
        <taxon>Liliopsida</taxon>
        <taxon>Poales</taxon>
        <taxon>Poaceae</taxon>
        <taxon>PACMAD clade</taxon>
        <taxon>Panicoideae</taxon>
        <taxon>Panicodae</taxon>
        <taxon>Paniceae</taxon>
        <taxon>Panicinae</taxon>
        <taxon>Panicum</taxon>
        <taxon>Panicum sect. Hiantes</taxon>
    </lineage>
</organism>
<evidence type="ECO:0000256" key="6">
    <source>
        <dbReference type="SAM" id="MobiDB-lite"/>
    </source>
</evidence>
<evidence type="ECO:0000256" key="2">
    <source>
        <dbReference type="ARBA" id="ARBA00023015"/>
    </source>
</evidence>
<feature type="compositionally biased region" description="Basic residues" evidence="6">
    <location>
        <begin position="255"/>
        <end position="271"/>
    </location>
</feature>
<gene>
    <name evidence="7" type="ORF">PVAP13_3KG079200</name>
</gene>
<dbReference type="GO" id="GO:0003677">
    <property type="term" value="F:DNA binding"/>
    <property type="evidence" value="ECO:0007669"/>
    <property type="project" value="UniProtKB-KW"/>
</dbReference>
<protein>
    <recommendedName>
        <fullName evidence="9">TF-B3 domain-containing protein</fullName>
    </recommendedName>
</protein>
<accession>A0A8T0UI84</accession>
<evidence type="ECO:0000256" key="5">
    <source>
        <dbReference type="ARBA" id="ARBA00023242"/>
    </source>
</evidence>
<dbReference type="AlphaFoldDB" id="A0A8T0UI84"/>
<reference evidence="7" key="1">
    <citation type="submission" date="2020-05" db="EMBL/GenBank/DDBJ databases">
        <title>WGS assembly of Panicum virgatum.</title>
        <authorList>
            <person name="Lovell J.T."/>
            <person name="Jenkins J."/>
            <person name="Shu S."/>
            <person name="Juenger T.E."/>
            <person name="Schmutz J."/>
        </authorList>
    </citation>
    <scope>NUCLEOTIDE SEQUENCE</scope>
    <source>
        <strain evidence="7">AP13</strain>
    </source>
</reference>
<evidence type="ECO:0000313" key="8">
    <source>
        <dbReference type="Proteomes" id="UP000823388"/>
    </source>
</evidence>
<dbReference type="InterPro" id="IPR003340">
    <property type="entry name" value="B3_DNA-bd"/>
</dbReference>
<sequence length="435" mass="47205">MTATSLGTAASDGGGNVAGSRFPLLASSFKKWKNRRLMGSCAAGAVDARNQEKPGHEPDTVVLAALAPPPPLNEKSGRDFDGEMIWASKKLRSSNAAARENGKAIANAVAAATSSPIVQELAGNRDGGNAICKKGHHLPWGSIGVAMDEKTEENFRPSMFAASVHGLGGLHQDWKVTALDIALSSLRVQKPVECDHHHNGEDACLLIKRSCLAAVVVCEGSNGAVDQNRAIPSAPFTGTQELTRRSSPTREANGARRRGRKKTIHSSRKTPTRSFMSLSSGLQCLGVTDVTPVLAKTLTATDSCLSQSRLQFSPREVMESPLMSILTPKERRYVHKLDNEDGLELEAIDRHGYSYNMRLKYIDSARQYRLMQEWAPFLTQNGMSEGDVVEVGAFRVEGKPMLTLLNYAAEGWIPEEIEAAHGLLMLLNFNNETRS</sequence>
<dbReference type="CDD" id="cd10017">
    <property type="entry name" value="B3_DNA"/>
    <property type="match status" value="1"/>
</dbReference>
<proteinExistence type="predicted"/>
<keyword evidence="3" id="KW-0238">DNA-binding</keyword>
<dbReference type="PANTHER" id="PTHR34397">
    <property type="entry name" value="OS05G0237600 PROTEIN"/>
    <property type="match status" value="1"/>
</dbReference>
<evidence type="ECO:0000313" key="7">
    <source>
        <dbReference type="EMBL" id="KAG2623751.1"/>
    </source>
</evidence>
<dbReference type="InterPro" id="IPR015300">
    <property type="entry name" value="DNA-bd_pseudobarrel_sf"/>
</dbReference>
<dbReference type="Gene3D" id="2.40.330.10">
    <property type="entry name" value="DNA-binding pseudobarrel domain"/>
    <property type="match status" value="1"/>
</dbReference>
<comment type="subcellular location">
    <subcellularLocation>
        <location evidence="1">Nucleus</location>
    </subcellularLocation>
</comment>
<dbReference type="SUPFAM" id="SSF101936">
    <property type="entry name" value="DNA-binding pseudobarrel domain"/>
    <property type="match status" value="1"/>
</dbReference>
<evidence type="ECO:0000256" key="1">
    <source>
        <dbReference type="ARBA" id="ARBA00004123"/>
    </source>
</evidence>
<evidence type="ECO:0000256" key="4">
    <source>
        <dbReference type="ARBA" id="ARBA00023163"/>
    </source>
</evidence>
<keyword evidence="2" id="KW-0805">Transcription regulation</keyword>
<evidence type="ECO:0008006" key="9">
    <source>
        <dbReference type="Google" id="ProtNLM"/>
    </source>
</evidence>
<keyword evidence="8" id="KW-1185">Reference proteome</keyword>
<feature type="compositionally biased region" description="Polar residues" evidence="6">
    <location>
        <begin position="236"/>
        <end position="250"/>
    </location>
</feature>
<name>A0A8T0UI84_PANVG</name>
<evidence type="ECO:0000256" key="3">
    <source>
        <dbReference type="ARBA" id="ARBA00023125"/>
    </source>
</evidence>
<keyword evidence="4" id="KW-0804">Transcription</keyword>
<comment type="caution">
    <text evidence="7">The sequence shown here is derived from an EMBL/GenBank/DDBJ whole genome shotgun (WGS) entry which is preliminary data.</text>
</comment>
<dbReference type="EMBL" id="CM029041">
    <property type="protein sequence ID" value="KAG2623751.1"/>
    <property type="molecule type" value="Genomic_DNA"/>
</dbReference>